<sequence length="127" mass="15162">MSAWKRIALEKLPEYRGLIETADTPMALWIDLHSEFERVSDEDLIRRIFEYARWCMQSPGQGRYLSDAGTAAVCAFYEHLPRHTKIRRELPRWLTREEFASLREAFRYHLSEQEFSEFEAEFLGQTK</sequence>
<comment type="caution">
    <text evidence="1">The sequence shown here is derived from an EMBL/GenBank/DDBJ whole genome shotgun (WGS) entry which is preliminary data.</text>
</comment>
<dbReference type="Proteomes" id="UP000316095">
    <property type="component" value="Unassembled WGS sequence"/>
</dbReference>
<reference evidence="1 2" key="1">
    <citation type="submission" date="2019-02" db="EMBL/GenBank/DDBJ databases">
        <title>Deep-cultivation of Planctomycetes and their phenomic and genomic characterization uncovers novel biology.</title>
        <authorList>
            <person name="Wiegand S."/>
            <person name="Jogler M."/>
            <person name="Boedeker C."/>
            <person name="Pinto D."/>
            <person name="Vollmers J."/>
            <person name="Rivas-Marin E."/>
            <person name="Kohn T."/>
            <person name="Peeters S.H."/>
            <person name="Heuer A."/>
            <person name="Rast P."/>
            <person name="Oberbeckmann S."/>
            <person name="Bunk B."/>
            <person name="Jeske O."/>
            <person name="Meyerdierks A."/>
            <person name="Storesund J.E."/>
            <person name="Kallscheuer N."/>
            <person name="Luecker S."/>
            <person name="Lage O.M."/>
            <person name="Pohl T."/>
            <person name="Merkel B.J."/>
            <person name="Hornburger P."/>
            <person name="Mueller R.-W."/>
            <person name="Bruemmer F."/>
            <person name="Labrenz M."/>
            <person name="Spormann A.M."/>
            <person name="Op Den Camp H."/>
            <person name="Overmann J."/>
            <person name="Amann R."/>
            <person name="Jetten M.S.M."/>
            <person name="Mascher T."/>
            <person name="Medema M.H."/>
            <person name="Devos D.P."/>
            <person name="Kaster A.-K."/>
            <person name="Ovreas L."/>
            <person name="Rohde M."/>
            <person name="Galperin M.Y."/>
            <person name="Jogler C."/>
        </authorList>
    </citation>
    <scope>NUCLEOTIDE SEQUENCE [LARGE SCALE GENOMIC DNA]</scope>
    <source>
        <strain evidence="1 2">Pan54</strain>
    </source>
</reference>
<gene>
    <name evidence="1" type="ORF">Pan54_41940</name>
</gene>
<dbReference type="AlphaFoldDB" id="A0A5C5XLW2"/>
<dbReference type="RefSeq" id="WP_146505187.1">
    <property type="nucleotide sequence ID" value="NZ_SJPG01000001.1"/>
</dbReference>
<accession>A0A5C5XLW2</accession>
<organism evidence="1 2">
    <name type="scientific">Rubinisphaera italica</name>
    <dbReference type="NCBI Taxonomy" id="2527969"/>
    <lineage>
        <taxon>Bacteria</taxon>
        <taxon>Pseudomonadati</taxon>
        <taxon>Planctomycetota</taxon>
        <taxon>Planctomycetia</taxon>
        <taxon>Planctomycetales</taxon>
        <taxon>Planctomycetaceae</taxon>
        <taxon>Rubinisphaera</taxon>
    </lineage>
</organism>
<dbReference type="EMBL" id="SJPG01000001">
    <property type="protein sequence ID" value="TWT63441.1"/>
    <property type="molecule type" value="Genomic_DNA"/>
</dbReference>
<proteinExistence type="predicted"/>
<evidence type="ECO:0000313" key="2">
    <source>
        <dbReference type="Proteomes" id="UP000316095"/>
    </source>
</evidence>
<dbReference type="OrthoDB" id="7063661at2"/>
<name>A0A5C5XLW2_9PLAN</name>
<protein>
    <submittedName>
        <fullName evidence="1">Uncharacterized protein</fullName>
    </submittedName>
</protein>
<evidence type="ECO:0000313" key="1">
    <source>
        <dbReference type="EMBL" id="TWT63441.1"/>
    </source>
</evidence>
<keyword evidence="2" id="KW-1185">Reference proteome</keyword>